<comment type="caution">
    <text evidence="1">The sequence shown here is derived from an EMBL/GenBank/DDBJ whole genome shotgun (WGS) entry which is preliminary data.</text>
</comment>
<dbReference type="GO" id="GO:0004113">
    <property type="term" value="F:2',3'-cyclic-nucleotide 3'-phosphodiesterase activity"/>
    <property type="evidence" value="ECO:0007669"/>
    <property type="project" value="TreeGrafter"/>
</dbReference>
<protein>
    <recommendedName>
        <fullName evidence="3">2',3'-cyclic-nucleotide 3'-phosphodiesterase</fullName>
    </recommendedName>
</protein>
<organism evidence="1 2">
    <name type="scientific">Psilocybe cf. subviscida</name>
    <dbReference type="NCBI Taxonomy" id="2480587"/>
    <lineage>
        <taxon>Eukaryota</taxon>
        <taxon>Fungi</taxon>
        <taxon>Dikarya</taxon>
        <taxon>Basidiomycota</taxon>
        <taxon>Agaricomycotina</taxon>
        <taxon>Agaricomycetes</taxon>
        <taxon>Agaricomycetidae</taxon>
        <taxon>Agaricales</taxon>
        <taxon>Agaricineae</taxon>
        <taxon>Strophariaceae</taxon>
        <taxon>Psilocybe</taxon>
    </lineage>
</organism>
<proteinExistence type="predicted"/>
<reference evidence="1 2" key="1">
    <citation type="journal article" date="2020" name="ISME J.">
        <title>Uncovering the hidden diversity of litter-decomposition mechanisms in mushroom-forming fungi.</title>
        <authorList>
            <person name="Floudas D."/>
            <person name="Bentzer J."/>
            <person name="Ahren D."/>
            <person name="Johansson T."/>
            <person name="Persson P."/>
            <person name="Tunlid A."/>
        </authorList>
    </citation>
    <scope>NUCLEOTIDE SEQUENCE [LARGE SCALE GENOMIC DNA]</scope>
    <source>
        <strain evidence="1 2">CBS 101986</strain>
    </source>
</reference>
<dbReference type="InterPro" id="IPR009097">
    <property type="entry name" value="Cyclic_Pdiesterase"/>
</dbReference>
<dbReference type="GO" id="GO:0009187">
    <property type="term" value="P:cyclic nucleotide metabolic process"/>
    <property type="evidence" value="ECO:0007669"/>
    <property type="project" value="TreeGrafter"/>
</dbReference>
<dbReference type="SUPFAM" id="SSF55144">
    <property type="entry name" value="LigT-like"/>
    <property type="match status" value="1"/>
</dbReference>
<dbReference type="InterPro" id="IPR012386">
    <property type="entry name" value="Cyclic-nucl_3Pdiesterase"/>
</dbReference>
<dbReference type="Proteomes" id="UP000567179">
    <property type="component" value="Unassembled WGS sequence"/>
</dbReference>
<dbReference type="PANTHER" id="PTHR28141">
    <property type="entry name" value="2',3'-CYCLIC-NUCLEOTIDE 3'-PHOSPHODIESTERASE"/>
    <property type="match status" value="1"/>
</dbReference>
<dbReference type="OrthoDB" id="514292at2759"/>
<dbReference type="EMBL" id="JAACJJ010000001">
    <property type="protein sequence ID" value="KAF5330389.1"/>
    <property type="molecule type" value="Genomic_DNA"/>
</dbReference>
<evidence type="ECO:0000313" key="2">
    <source>
        <dbReference type="Proteomes" id="UP000567179"/>
    </source>
</evidence>
<name>A0A8H5FB57_9AGAR</name>
<gene>
    <name evidence="1" type="ORF">D9619_005465</name>
</gene>
<evidence type="ECO:0000313" key="1">
    <source>
        <dbReference type="EMBL" id="KAF5330389.1"/>
    </source>
</evidence>
<sequence>MGLSLWIVPDVATADKLQHVMKIRPPGYDAAQKGSSERKNISYPTFYPHITLASLPEAMEHDLDTVEAALPLERVASEASGLAPPIDVNLNPSEPIVCTFAAVETGNVYYRSVYVAIALSESQSPGLAALHAQVHAKLDVPIKTPAFPHMSLVYIDEGDALDENGEESRAERKRYYDTLVSRNVWRMMDEKPNTGPDPRFGLDTSVVSNDDIVDAESSASLKCINHFVAHEVWAVRCVGPVESWVVLRRWFL</sequence>
<dbReference type="AlphaFoldDB" id="A0A8H5FB57"/>
<keyword evidence="2" id="KW-1185">Reference proteome</keyword>
<evidence type="ECO:0008006" key="3">
    <source>
        <dbReference type="Google" id="ProtNLM"/>
    </source>
</evidence>
<dbReference type="Gene3D" id="3.90.1140.10">
    <property type="entry name" value="Cyclic phosphodiesterase"/>
    <property type="match status" value="1"/>
</dbReference>
<accession>A0A8H5FB57</accession>
<dbReference type="Pfam" id="PF07823">
    <property type="entry name" value="CPDase"/>
    <property type="match status" value="1"/>
</dbReference>
<dbReference type="PANTHER" id="PTHR28141:SF1">
    <property type="entry name" value="2',3'-CYCLIC-NUCLEOTIDE 3'-PHOSPHODIESTERASE"/>
    <property type="match status" value="1"/>
</dbReference>